<dbReference type="PANTHER" id="PTHR32063">
    <property type="match status" value="1"/>
</dbReference>
<evidence type="ECO:0000256" key="5">
    <source>
        <dbReference type="ARBA" id="ARBA00022692"/>
    </source>
</evidence>
<reference evidence="9 10" key="1">
    <citation type="submission" date="2019-05" db="EMBL/GenBank/DDBJ databases">
        <title>Genome of Alcanivorax gelatiniphagus, an oil degrading marine bacteria.</title>
        <authorList>
            <person name="Kwon K.K."/>
        </authorList>
    </citation>
    <scope>NUCLEOTIDE SEQUENCE [LARGE SCALE GENOMIC DNA]</scope>
    <source>
        <strain evidence="9 10">MEBiC 08158</strain>
    </source>
</reference>
<dbReference type="EMBL" id="VCQT01000044">
    <property type="protein sequence ID" value="TMW11274.1"/>
    <property type="molecule type" value="Genomic_DNA"/>
</dbReference>
<dbReference type="RefSeq" id="WP_138773366.1">
    <property type="nucleotide sequence ID" value="NZ_JBHSSX010000025.1"/>
</dbReference>
<dbReference type="SUPFAM" id="SSF82714">
    <property type="entry name" value="Multidrug efflux transporter AcrB TolC docking domain, DN and DC subdomains"/>
    <property type="match status" value="2"/>
</dbReference>
<feature type="transmembrane region" description="Helical" evidence="8">
    <location>
        <begin position="345"/>
        <end position="361"/>
    </location>
</feature>
<feature type="transmembrane region" description="Helical" evidence="8">
    <location>
        <begin position="534"/>
        <end position="553"/>
    </location>
</feature>
<dbReference type="InterPro" id="IPR027463">
    <property type="entry name" value="AcrB_DN_DC_subdom"/>
</dbReference>
<dbReference type="Gene3D" id="3.30.2090.10">
    <property type="entry name" value="Multidrug efflux transporter AcrB TolC docking domain, DN and DC subdomains"/>
    <property type="match status" value="2"/>
</dbReference>
<dbReference type="PANTHER" id="PTHR32063:SF24">
    <property type="entry name" value="CATION EFFLUX SYSTEM (ACRB_ACRD_ACRF FAMILY)"/>
    <property type="match status" value="1"/>
</dbReference>
<keyword evidence="6 8" id="KW-1133">Transmembrane helix</keyword>
<feature type="transmembrane region" description="Helical" evidence="8">
    <location>
        <begin position="443"/>
        <end position="463"/>
    </location>
</feature>
<keyword evidence="3" id="KW-0813">Transport</keyword>
<dbReference type="InterPro" id="IPR004763">
    <property type="entry name" value="CusA-like"/>
</dbReference>
<evidence type="ECO:0000256" key="2">
    <source>
        <dbReference type="ARBA" id="ARBA00010942"/>
    </source>
</evidence>
<dbReference type="NCBIfam" id="TIGR00914">
    <property type="entry name" value="2A0601"/>
    <property type="match status" value="1"/>
</dbReference>
<dbReference type="PRINTS" id="PR00702">
    <property type="entry name" value="ACRIFLAVINRP"/>
</dbReference>
<protein>
    <submittedName>
        <fullName evidence="9">Efflux RND transporter permease subunit</fullName>
    </submittedName>
</protein>
<feature type="transmembrane region" description="Helical" evidence="8">
    <location>
        <begin position="12"/>
        <end position="31"/>
    </location>
</feature>
<organism evidence="9 10">
    <name type="scientific">Alloalcanivorax gelatiniphagus</name>
    <dbReference type="NCBI Taxonomy" id="1194167"/>
    <lineage>
        <taxon>Bacteria</taxon>
        <taxon>Pseudomonadati</taxon>
        <taxon>Pseudomonadota</taxon>
        <taxon>Gammaproteobacteria</taxon>
        <taxon>Oceanospirillales</taxon>
        <taxon>Alcanivoracaceae</taxon>
        <taxon>Alloalcanivorax</taxon>
    </lineage>
</organism>
<keyword evidence="4" id="KW-1003">Cell membrane</keyword>
<keyword evidence="5 8" id="KW-0812">Transmembrane</keyword>
<dbReference type="SUPFAM" id="SSF82866">
    <property type="entry name" value="Multidrug efflux transporter AcrB transmembrane domain"/>
    <property type="match status" value="2"/>
</dbReference>
<evidence type="ECO:0000256" key="4">
    <source>
        <dbReference type="ARBA" id="ARBA00022475"/>
    </source>
</evidence>
<proteinExistence type="inferred from homology"/>
<feature type="transmembrane region" description="Helical" evidence="8">
    <location>
        <begin position="394"/>
        <end position="415"/>
    </location>
</feature>
<comment type="subcellular location">
    <subcellularLocation>
        <location evidence="1">Cell membrane</location>
        <topology evidence="1">Multi-pass membrane protein</topology>
    </subcellularLocation>
</comment>
<evidence type="ECO:0000313" key="10">
    <source>
        <dbReference type="Proteomes" id="UP000739180"/>
    </source>
</evidence>
<feature type="transmembrane region" description="Helical" evidence="8">
    <location>
        <begin position="475"/>
        <end position="502"/>
    </location>
</feature>
<comment type="caution">
    <text evidence="9">The sequence shown here is derived from an EMBL/GenBank/DDBJ whole genome shotgun (WGS) entry which is preliminary data.</text>
</comment>
<dbReference type="Gene3D" id="3.30.70.1440">
    <property type="entry name" value="Multidrug efflux transporter AcrB pore domain"/>
    <property type="match status" value="1"/>
</dbReference>
<dbReference type="Pfam" id="PF00873">
    <property type="entry name" value="ACR_tran"/>
    <property type="match status" value="1"/>
</dbReference>
<name>A0ABY2XJ29_9GAMM</name>
<evidence type="ECO:0000256" key="7">
    <source>
        <dbReference type="ARBA" id="ARBA00023136"/>
    </source>
</evidence>
<dbReference type="Gene3D" id="1.20.1640.10">
    <property type="entry name" value="Multidrug efflux transporter AcrB transmembrane domain"/>
    <property type="match status" value="2"/>
</dbReference>
<keyword evidence="7 8" id="KW-0472">Membrane</keyword>
<sequence length="1035" mass="112289">MIERLIDVALRNRLLVLVFMLGVAGWGVLSWRQLPVDSFPDVTPSMVQIFTASPGLSPEDVETLISYPVEISMYGLPGLKRVQSTSIFGLSRVNVYFSEDTDVYFARRLVMERLAKARAEIPGDLGEPQLGPITSGLGRVMMYTLETEPDSDISLTELRELQDWVVKPMMRTVPGVTGVLSLGGYEKQYQVRLDTRALLARDLTVADVRGAITANNKNVGASFINRAGEENVIRGYGWVPPGNAGLDAIRDIVIRAHESTPVTVGDVASVEYGPAIRRGAQIASGAESVGGYVLKLLGSNTSQVLKDANQKLEQINGALPDGVRVKAFYSQKELIDKAVGTVESALLQGAVLVILILYLLLGNLRSTLIVVASLPLSALFAFIAMRYVGLSANLMSLGGLAIGLGMMVDGSVVILENIFRHMENRAEENVSMARLASEAAREVARPIVFASSIIIIVFLPLFTLQGVEGKMFSPMAYTIAFALLGAMIVALVLVPALMTYAFKKDGNYGEPRLVGWLKDRYQPVLDKVMAWPKVVAGAAVLVLVLGVSVFPLLGSEFVPTLREGTLMVRSTLPPAASLDSAIGYAKRIQTVFEEFEPVTGTYSRVGRAEVGGDPEPVNVIATTITLKPLGQWSGDYDYEGLQSAMSDAVADRLPGLANNFSQPIQLRTDELLSGIKAQIAISIFGENFGELARIGEQVKRIAQATPGAVDVRMQQQGGKPQIRIRPDREAMARYGLSVDQLFATVETGIGGDAAGQVFEGIKRFDLFVRLREEQRDTVSAIEDLLIRTPAGAVIPLTRVADVERFIGPKMISRSKASRRLFVQLNVRGRDMGGVVTEIRRKVAEQVDMPTGYFVEYGGQFENQQRAMKRLYLVVPVTLALIFLLLYTAFNSLRYAALIYLNVPIATMGGIFALWLSGMYLSVSAAVGFIAVFGVAVLNGVVLVSYINQLRDEGMGVFEAARTGAMRRLRPVLMTALTSMLGLLPLLIADGIGANVQRPLAAVVVGGLITSTLLTLLVIPVVYPWFAGARRDDVEF</sequence>
<dbReference type="Proteomes" id="UP000739180">
    <property type="component" value="Unassembled WGS sequence"/>
</dbReference>
<evidence type="ECO:0000256" key="6">
    <source>
        <dbReference type="ARBA" id="ARBA00022989"/>
    </source>
</evidence>
<feature type="transmembrane region" description="Helical" evidence="8">
    <location>
        <begin position="922"/>
        <end position="947"/>
    </location>
</feature>
<dbReference type="InterPro" id="IPR001036">
    <property type="entry name" value="Acrflvin-R"/>
</dbReference>
<dbReference type="Gene3D" id="3.30.70.1320">
    <property type="entry name" value="Multidrug efflux transporter AcrB pore domain like"/>
    <property type="match status" value="1"/>
</dbReference>
<evidence type="ECO:0000256" key="1">
    <source>
        <dbReference type="ARBA" id="ARBA00004651"/>
    </source>
</evidence>
<dbReference type="Gene3D" id="3.30.70.1430">
    <property type="entry name" value="Multidrug efflux transporter AcrB pore domain"/>
    <property type="match status" value="2"/>
</dbReference>
<comment type="similarity">
    <text evidence="2">Belongs to the resistance-nodulation-cell division (RND) (TC 2.A.6) family.</text>
</comment>
<gene>
    <name evidence="9" type="ORF">FGS76_14530</name>
</gene>
<evidence type="ECO:0000256" key="3">
    <source>
        <dbReference type="ARBA" id="ARBA00022448"/>
    </source>
</evidence>
<feature type="transmembrane region" description="Helical" evidence="8">
    <location>
        <begin position="870"/>
        <end position="889"/>
    </location>
</feature>
<dbReference type="SUPFAM" id="SSF82693">
    <property type="entry name" value="Multidrug efflux transporter AcrB pore domain, PN1, PN2, PC1 and PC2 subdomains"/>
    <property type="match status" value="3"/>
</dbReference>
<evidence type="ECO:0000313" key="9">
    <source>
        <dbReference type="EMBL" id="TMW11274.1"/>
    </source>
</evidence>
<feature type="transmembrane region" description="Helical" evidence="8">
    <location>
        <begin position="968"/>
        <end position="987"/>
    </location>
</feature>
<evidence type="ECO:0000256" key="8">
    <source>
        <dbReference type="SAM" id="Phobius"/>
    </source>
</evidence>
<accession>A0ABY2XJ29</accession>
<keyword evidence="10" id="KW-1185">Reference proteome</keyword>
<feature type="transmembrane region" description="Helical" evidence="8">
    <location>
        <begin position="896"/>
        <end position="916"/>
    </location>
</feature>
<feature type="transmembrane region" description="Helical" evidence="8">
    <location>
        <begin position="999"/>
        <end position="1025"/>
    </location>
</feature>
<feature type="transmembrane region" description="Helical" evidence="8">
    <location>
        <begin position="368"/>
        <end position="388"/>
    </location>
</feature>